<evidence type="ECO:0000313" key="1">
    <source>
        <dbReference type="EMBL" id="AVX25637.1"/>
    </source>
</evidence>
<dbReference type="Proteomes" id="UP000240475">
    <property type="component" value="Chromosome"/>
</dbReference>
<dbReference type="AlphaFoldDB" id="A0AAD0IDE2"/>
<name>A0AAD0IDE2_PSESX</name>
<reference evidence="1 2" key="1">
    <citation type="submission" date="2018-04" db="EMBL/GenBank/DDBJ databases">
        <authorList>
            <person name="Cha J.-S."/>
        </authorList>
    </citation>
    <scope>NUCLEOTIDE SEQUENCE [LARGE SCALE GENOMIC DNA]</scope>
    <source>
        <strain evidence="1 2">LMG5095</strain>
    </source>
</reference>
<protein>
    <submittedName>
        <fullName evidence="1">Uncharacterized protein</fullName>
    </submittedName>
</protein>
<organism evidence="1 2">
    <name type="scientific">Pseudomonas syringae pv. atrofaciens</name>
    <dbReference type="NCBI Taxonomy" id="192087"/>
    <lineage>
        <taxon>Bacteria</taxon>
        <taxon>Pseudomonadati</taxon>
        <taxon>Pseudomonadota</taxon>
        <taxon>Gammaproteobacteria</taxon>
        <taxon>Pseudomonadales</taxon>
        <taxon>Pseudomonadaceae</taxon>
        <taxon>Pseudomonas</taxon>
        <taxon>Pseudomonas syringae</taxon>
    </lineage>
</organism>
<proteinExistence type="predicted"/>
<evidence type="ECO:0000313" key="2">
    <source>
        <dbReference type="Proteomes" id="UP000240475"/>
    </source>
</evidence>
<dbReference type="RefSeq" id="WP_057419529.1">
    <property type="nucleotide sequence ID" value="NZ_CP028490.1"/>
</dbReference>
<gene>
    <name evidence="1" type="ORF">DA456_20770</name>
</gene>
<sequence>MVVEKERKELSILSRIFKEGNDCEILKSERPDFIVTYPRHFVGGISVGIEVTELYYNDSSARLKNKEGYIKNVINGSYIHKDDKGEFNVQEVTYLPQGVMSKAFKTKILIEKKYTIDDYRRAFLHTLRKKNKKRTKYQVGLAQTCLVIYDREKYFSKISKQDFVSAFFNSYIMGEIKESPFEEVYLITSFNGGPEEFYVQLKYCLLQNEQARLLDYLASNSLFPKLVDLRISVDDVFAEVLTKKGYLGVRKHRCNDVEAVGCVRYSFNFNESSGKISVFDGFPVLQSGTEDFIVAKNFFSDKSFNRFLKDTSARFASFNVGFETFETCNS</sequence>
<dbReference type="EMBL" id="CP028490">
    <property type="protein sequence ID" value="AVX25637.1"/>
    <property type="molecule type" value="Genomic_DNA"/>
</dbReference>
<accession>A0AAD0IDE2</accession>